<evidence type="ECO:0000259" key="4">
    <source>
        <dbReference type="SMART" id="SM00479"/>
    </source>
</evidence>
<dbReference type="EMBL" id="OV696698">
    <property type="protein sequence ID" value="CAH1243649.1"/>
    <property type="molecule type" value="Genomic_DNA"/>
</dbReference>
<dbReference type="CDD" id="cd06133">
    <property type="entry name" value="ERI-1_3'hExo_like"/>
    <property type="match status" value="1"/>
</dbReference>
<accession>A0A8J9YXY6</accession>
<dbReference type="Proteomes" id="UP000838412">
    <property type="component" value="Chromosome 13"/>
</dbReference>
<keyword evidence="3" id="KW-0269">Exonuclease</keyword>
<evidence type="ECO:0000256" key="3">
    <source>
        <dbReference type="ARBA" id="ARBA00022839"/>
    </source>
</evidence>
<evidence type="ECO:0000256" key="2">
    <source>
        <dbReference type="ARBA" id="ARBA00022801"/>
    </source>
</evidence>
<dbReference type="InterPro" id="IPR012337">
    <property type="entry name" value="RNaseH-like_sf"/>
</dbReference>
<evidence type="ECO:0000313" key="6">
    <source>
        <dbReference type="Proteomes" id="UP000838412"/>
    </source>
</evidence>
<dbReference type="GO" id="GO:0003676">
    <property type="term" value="F:nucleic acid binding"/>
    <property type="evidence" value="ECO:0007669"/>
    <property type="project" value="InterPro"/>
</dbReference>
<sequence length="246" mass="27786">MEICFRTVSNRLLSTVLRTLSICPSSMAHRYTHTSVNTPSHGGKGVGDPPHGFDYFLVLDFEATCDQKNDPKPQEIIEFPVLKVSGRTFETEATFHTYVTPDVHPQLTPFCTELTGIIQDMVDGQPSLTQTLKDFDTWMGEEGLLAPGVSSVFVTCGDWDLRKMLPSQCSYHNIPVPSYFKQWINIKKSYSKVTGHWGKSMMMMLRNLDLQHQGRHHSGIDDCRNIARILGELARRGAFFQVTSRS</sequence>
<feature type="domain" description="Exonuclease" evidence="4">
    <location>
        <begin position="55"/>
        <end position="239"/>
    </location>
</feature>
<evidence type="ECO:0000313" key="5">
    <source>
        <dbReference type="EMBL" id="CAH1243649.1"/>
    </source>
</evidence>
<dbReference type="PANTHER" id="PTHR23044:SF61">
    <property type="entry name" value="3'-5' EXORIBONUCLEASE 1-RELATED"/>
    <property type="match status" value="1"/>
</dbReference>
<gene>
    <name evidence="5" type="primary">ERI3</name>
    <name evidence="5" type="ORF">BLAG_LOCUS6558</name>
</gene>
<dbReference type="Gene3D" id="3.30.420.10">
    <property type="entry name" value="Ribonuclease H-like superfamily/Ribonuclease H"/>
    <property type="match status" value="1"/>
</dbReference>
<protein>
    <submittedName>
        <fullName evidence="5">ERI3 protein</fullName>
    </submittedName>
</protein>
<dbReference type="InterPro" id="IPR051274">
    <property type="entry name" value="3-5_Exoribonuclease"/>
</dbReference>
<dbReference type="SMART" id="SM00479">
    <property type="entry name" value="EXOIII"/>
    <property type="match status" value="1"/>
</dbReference>
<keyword evidence="6" id="KW-1185">Reference proteome</keyword>
<dbReference type="InterPro" id="IPR047201">
    <property type="entry name" value="ERI-1_3'hExo-like"/>
</dbReference>
<dbReference type="SUPFAM" id="SSF53098">
    <property type="entry name" value="Ribonuclease H-like"/>
    <property type="match status" value="1"/>
</dbReference>
<dbReference type="OrthoDB" id="448399at2759"/>
<keyword evidence="1" id="KW-0540">Nuclease</keyword>
<name>A0A8J9YXY6_BRALA</name>
<dbReference type="AlphaFoldDB" id="A0A8J9YXY6"/>
<dbReference type="InterPro" id="IPR013520">
    <property type="entry name" value="Ribonucl_H"/>
</dbReference>
<dbReference type="PANTHER" id="PTHR23044">
    <property type="entry name" value="3'-5' EXONUCLEASE ERI1-RELATED"/>
    <property type="match status" value="1"/>
</dbReference>
<keyword evidence="2" id="KW-0378">Hydrolase</keyword>
<reference evidence="5" key="1">
    <citation type="submission" date="2022-01" db="EMBL/GenBank/DDBJ databases">
        <authorList>
            <person name="Braso-Vives M."/>
        </authorList>
    </citation>
    <scope>NUCLEOTIDE SEQUENCE</scope>
</reference>
<dbReference type="InterPro" id="IPR036397">
    <property type="entry name" value="RNaseH_sf"/>
</dbReference>
<proteinExistence type="predicted"/>
<dbReference type="GO" id="GO:0000175">
    <property type="term" value="F:3'-5'-RNA exonuclease activity"/>
    <property type="evidence" value="ECO:0007669"/>
    <property type="project" value="InterPro"/>
</dbReference>
<evidence type="ECO:0000256" key="1">
    <source>
        <dbReference type="ARBA" id="ARBA00022722"/>
    </source>
</evidence>
<organism evidence="5 6">
    <name type="scientific">Branchiostoma lanceolatum</name>
    <name type="common">Common lancelet</name>
    <name type="synonym">Amphioxus lanceolatum</name>
    <dbReference type="NCBI Taxonomy" id="7740"/>
    <lineage>
        <taxon>Eukaryota</taxon>
        <taxon>Metazoa</taxon>
        <taxon>Chordata</taxon>
        <taxon>Cephalochordata</taxon>
        <taxon>Leptocardii</taxon>
        <taxon>Amphioxiformes</taxon>
        <taxon>Branchiostomatidae</taxon>
        <taxon>Branchiostoma</taxon>
    </lineage>
</organism>
<dbReference type="Pfam" id="PF00929">
    <property type="entry name" value="RNase_T"/>
    <property type="match status" value="1"/>
</dbReference>